<evidence type="ECO:0000313" key="1">
    <source>
        <dbReference type="EMBL" id="OEJ93292.1"/>
    </source>
</evidence>
<organism evidence="1 2">
    <name type="scientific">Streptomyces thermolilacinus SPC6</name>
    <dbReference type="NCBI Taxonomy" id="1306406"/>
    <lineage>
        <taxon>Bacteria</taxon>
        <taxon>Bacillati</taxon>
        <taxon>Actinomycetota</taxon>
        <taxon>Actinomycetes</taxon>
        <taxon>Kitasatosporales</taxon>
        <taxon>Streptomycetaceae</taxon>
        <taxon>Streptomyces</taxon>
    </lineage>
</organism>
<accession>A0A1D3DLU8</accession>
<proteinExistence type="predicted"/>
<comment type="caution">
    <text evidence="1">The sequence shown here is derived from an EMBL/GenBank/DDBJ whole genome shotgun (WGS) entry which is preliminary data.</text>
</comment>
<keyword evidence="2" id="KW-1185">Reference proteome</keyword>
<dbReference type="Proteomes" id="UP000095329">
    <property type="component" value="Unassembled WGS sequence"/>
</dbReference>
<dbReference type="AlphaFoldDB" id="A0A1D3DLU8"/>
<evidence type="ECO:0000313" key="2">
    <source>
        <dbReference type="Proteomes" id="UP000095329"/>
    </source>
</evidence>
<name>A0A1D3DLU8_9ACTN</name>
<sequence>MLREFVIADGTRPEDAAQVCREALWVLRPALHTVYLDAYSDEPWPPEVAGAYDLAVALGEATAPDGFRGDHRMGIQIDVRDDIQFGVLLELAPHTIGAEGYRGDRQVFSAADTGTSLWFALTEEQHGRLLARLDEPGISAAVSAAPPRRRRRWWPSSWGFHPRP</sequence>
<dbReference type="EMBL" id="ASHX02000001">
    <property type="protein sequence ID" value="OEJ93292.1"/>
    <property type="molecule type" value="Genomic_DNA"/>
</dbReference>
<dbReference type="STRING" id="1306406.J116_001170"/>
<reference evidence="1 2" key="1">
    <citation type="journal article" date="2013" name="Genome Announc.">
        <title>Genome Sequence of Streptomyces violaceusniger Strain SPC6, a Halotolerant Streptomycete That Exhibits Rapid Growth and Development.</title>
        <authorList>
            <person name="Chen X."/>
            <person name="Zhang B."/>
            <person name="Zhang W."/>
            <person name="Wu X."/>
            <person name="Zhang M."/>
            <person name="Chen T."/>
            <person name="Liu G."/>
            <person name="Dyson P."/>
        </authorList>
    </citation>
    <scope>NUCLEOTIDE SEQUENCE [LARGE SCALE GENOMIC DNA]</scope>
    <source>
        <strain evidence="1 2">SPC6</strain>
    </source>
</reference>
<protein>
    <submittedName>
        <fullName evidence="1">Uncharacterized protein</fullName>
    </submittedName>
</protein>
<dbReference type="eggNOG" id="ENOG5031XFH">
    <property type="taxonomic scope" value="Bacteria"/>
</dbReference>
<gene>
    <name evidence="1" type="ORF">J116_001170</name>
</gene>